<reference evidence="9 10" key="1">
    <citation type="journal article" date="2016" name="Mol. Biol. Evol.">
        <title>Comparative Genomics of Early-Diverging Mushroom-Forming Fungi Provides Insights into the Origins of Lignocellulose Decay Capabilities.</title>
        <authorList>
            <person name="Nagy L.G."/>
            <person name="Riley R."/>
            <person name="Tritt A."/>
            <person name="Adam C."/>
            <person name="Daum C."/>
            <person name="Floudas D."/>
            <person name="Sun H."/>
            <person name="Yadav J.S."/>
            <person name="Pangilinan J."/>
            <person name="Larsson K.H."/>
            <person name="Matsuura K."/>
            <person name="Barry K."/>
            <person name="Labutti K."/>
            <person name="Kuo R."/>
            <person name="Ohm R.A."/>
            <person name="Bhattacharya S.S."/>
            <person name="Shirouzu T."/>
            <person name="Yoshinaga Y."/>
            <person name="Martin F.M."/>
            <person name="Grigoriev I.V."/>
            <person name="Hibbett D.S."/>
        </authorList>
    </citation>
    <scope>NUCLEOTIDE SEQUENCE [LARGE SCALE GENOMIC DNA]</scope>
    <source>
        <strain evidence="9 10">HHB10207 ss-3</strain>
    </source>
</reference>
<feature type="transmembrane region" description="Helical" evidence="7">
    <location>
        <begin position="319"/>
        <end position="340"/>
    </location>
</feature>
<keyword evidence="4 7" id="KW-1133">Transmembrane helix</keyword>
<keyword evidence="6 7" id="KW-0472">Membrane</keyword>
<dbReference type="AlphaFoldDB" id="A0A166E513"/>
<gene>
    <name evidence="9" type="ORF">SISSUDRAFT_985166</name>
</gene>
<feature type="transmembrane region" description="Helical" evidence="7">
    <location>
        <begin position="102"/>
        <end position="124"/>
    </location>
</feature>
<proteinExistence type="predicted"/>
<evidence type="ECO:0000256" key="4">
    <source>
        <dbReference type="ARBA" id="ARBA00022989"/>
    </source>
</evidence>
<feature type="transmembrane region" description="Helical" evidence="7">
    <location>
        <begin position="169"/>
        <end position="193"/>
    </location>
</feature>
<keyword evidence="5" id="KW-0406">Ion transport</keyword>
<dbReference type="OrthoDB" id="2687058at2759"/>
<feature type="transmembrane region" description="Helical" evidence="7">
    <location>
        <begin position="37"/>
        <end position="56"/>
    </location>
</feature>
<evidence type="ECO:0000256" key="7">
    <source>
        <dbReference type="SAM" id="Phobius"/>
    </source>
</evidence>
<evidence type="ECO:0000256" key="1">
    <source>
        <dbReference type="ARBA" id="ARBA00004141"/>
    </source>
</evidence>
<keyword evidence="2" id="KW-0813">Transport</keyword>
<dbReference type="InterPro" id="IPR050794">
    <property type="entry name" value="CPA2_transporter"/>
</dbReference>
<feature type="transmembrane region" description="Helical" evidence="7">
    <location>
        <begin position="235"/>
        <end position="255"/>
    </location>
</feature>
<dbReference type="PANTHER" id="PTHR32468:SF0">
    <property type="entry name" value="K(+)_H(+) ANTIPORTER 1"/>
    <property type="match status" value="1"/>
</dbReference>
<name>A0A166E513_9AGAM</name>
<dbReference type="EMBL" id="KV428049">
    <property type="protein sequence ID" value="KZT39215.1"/>
    <property type="molecule type" value="Genomic_DNA"/>
</dbReference>
<feature type="transmembrane region" description="Helical" evidence="7">
    <location>
        <begin position="199"/>
        <end position="223"/>
    </location>
</feature>
<evidence type="ECO:0000256" key="3">
    <source>
        <dbReference type="ARBA" id="ARBA00022692"/>
    </source>
</evidence>
<dbReference type="InterPro" id="IPR006153">
    <property type="entry name" value="Cation/H_exchanger_TM"/>
</dbReference>
<dbReference type="GO" id="GO:0016020">
    <property type="term" value="C:membrane"/>
    <property type="evidence" value="ECO:0007669"/>
    <property type="project" value="UniProtKB-SubCell"/>
</dbReference>
<evidence type="ECO:0000256" key="2">
    <source>
        <dbReference type="ARBA" id="ARBA00022448"/>
    </source>
</evidence>
<feature type="transmembrane region" description="Helical" evidence="7">
    <location>
        <begin position="68"/>
        <end position="90"/>
    </location>
</feature>
<dbReference type="Proteomes" id="UP000076798">
    <property type="component" value="Unassembled WGS sequence"/>
</dbReference>
<organism evidence="9 10">
    <name type="scientific">Sistotremastrum suecicum HHB10207 ss-3</name>
    <dbReference type="NCBI Taxonomy" id="1314776"/>
    <lineage>
        <taxon>Eukaryota</taxon>
        <taxon>Fungi</taxon>
        <taxon>Dikarya</taxon>
        <taxon>Basidiomycota</taxon>
        <taxon>Agaricomycotina</taxon>
        <taxon>Agaricomycetes</taxon>
        <taxon>Sistotremastrales</taxon>
        <taxon>Sistotremastraceae</taxon>
        <taxon>Sistotremastrum</taxon>
    </lineage>
</organism>
<comment type="subcellular location">
    <subcellularLocation>
        <location evidence="1">Membrane</location>
        <topology evidence="1">Multi-pass membrane protein</topology>
    </subcellularLocation>
</comment>
<evidence type="ECO:0000313" key="9">
    <source>
        <dbReference type="EMBL" id="KZT39215.1"/>
    </source>
</evidence>
<evidence type="ECO:0000256" key="6">
    <source>
        <dbReference type="ARBA" id="ARBA00023136"/>
    </source>
</evidence>
<feature type="transmembrane region" description="Helical" evidence="7">
    <location>
        <begin position="352"/>
        <end position="377"/>
    </location>
</feature>
<keyword evidence="10" id="KW-1185">Reference proteome</keyword>
<accession>A0A166E513</accession>
<dbReference type="PANTHER" id="PTHR32468">
    <property type="entry name" value="CATION/H + ANTIPORTER"/>
    <property type="match status" value="1"/>
</dbReference>
<evidence type="ECO:0000256" key="5">
    <source>
        <dbReference type="ARBA" id="ARBA00023065"/>
    </source>
</evidence>
<dbReference type="Pfam" id="PF00999">
    <property type="entry name" value="Na_H_Exchanger"/>
    <property type="match status" value="1"/>
</dbReference>
<feature type="domain" description="Cation/H+ exchanger transmembrane" evidence="8">
    <location>
        <begin position="24"/>
        <end position="402"/>
    </location>
</feature>
<feature type="transmembrane region" description="Helical" evidence="7">
    <location>
        <begin position="291"/>
        <end position="313"/>
    </location>
</feature>
<feature type="transmembrane region" description="Helical" evidence="7">
    <location>
        <begin position="12"/>
        <end position="30"/>
    </location>
</feature>
<evidence type="ECO:0000259" key="8">
    <source>
        <dbReference type="Pfam" id="PF00999"/>
    </source>
</evidence>
<feature type="transmembrane region" description="Helical" evidence="7">
    <location>
        <begin position="261"/>
        <end position="279"/>
    </location>
</feature>
<evidence type="ECO:0000313" key="10">
    <source>
        <dbReference type="Proteomes" id="UP000076798"/>
    </source>
</evidence>
<dbReference type="GO" id="GO:0015297">
    <property type="term" value="F:antiporter activity"/>
    <property type="evidence" value="ECO:0007669"/>
    <property type="project" value="InterPro"/>
</dbReference>
<protein>
    <recommendedName>
        <fullName evidence="8">Cation/H+ exchanger transmembrane domain-containing protein</fullName>
    </recommendedName>
</protein>
<dbReference type="InterPro" id="IPR038770">
    <property type="entry name" value="Na+/solute_symporter_sf"/>
</dbReference>
<keyword evidence="3 7" id="KW-0812">Transmembrane</keyword>
<dbReference type="Gene3D" id="1.20.1530.20">
    <property type="match status" value="1"/>
</dbReference>
<feature type="transmembrane region" description="Helical" evidence="7">
    <location>
        <begin position="136"/>
        <end position="157"/>
    </location>
</feature>
<sequence>MFNAEEPLKLWIVQLGVIVVTSQFLALILSRMRQPTVIAEIAAGIILGPTALGRIPGFAEYIFPASSIPYLSLTANIGLILFLFIVGLEIDISTVRRNARISAAISSGIILSFSLGALMSLPLYNYFIDPSTNYSHFLLFIGVSYSITAFPVLCRILSSLKLLDTNVGVCVLSAGVGNDIIGWILLAFVVALVNAGSGYIAIQVLFGILVWTLVLMFPVRIALHWFARRSGSVENGPSITFLTVTVLLVFASAYLTDYIGVQAIFGGFLVGLIIPRENGLTISLAEKLEDVVTIVFLPLYFTISGLSTNLGLLDGPLSWIFLAGIVITDWLGKFCGAGLASRAMGFQWREAATIGTLMTSKGLVELIVLNIGLQAGILTPRVFSMFVLEALILTFSTSPIVEALYPVKLRLRVTDIPNRTVARQEITPPLGADSIQDFPASHYSNVIVVLDKLEHLPGAMSIAKLLRSPASTTRAIDNSPVIKGEAELYNNHNGTNIDALRLIELTDRTSAYMKSYRADLLHEADPILSIFRSFARLNGMPVASSVAVASRNNFAACIVDRIIEADAQLLFLPWLPPPSSSPPPVITASADLAISASTQSTASRAFDYLMHGGSAHDHTSARLHTHFIKDIFSQSPVDVALFIDKRRDLDDVSLNGHHIFLPFFGGPDDRCALAFVLQLCMGSNVTATAMRIEIDSECDSYTDQIDSSGSEIDDVCWEKLSTHGPRGMGCSPHVEFITSFTKMTMEDIRRHVANEQITQAQSGKHLLAVLGRSSRLHRRYYSGLLQENIDVASDLEDTIGALASAFLDSNTADGLVVIKSRGPFVWTQ</sequence>
<dbReference type="GO" id="GO:1902600">
    <property type="term" value="P:proton transmembrane transport"/>
    <property type="evidence" value="ECO:0007669"/>
    <property type="project" value="InterPro"/>
</dbReference>
<dbReference type="STRING" id="1314776.A0A166E513"/>